<dbReference type="Proteomes" id="UP000694846">
    <property type="component" value="Unplaced"/>
</dbReference>
<dbReference type="RefSeq" id="XP_025412368.1">
    <property type="nucleotide sequence ID" value="XM_025556583.1"/>
</dbReference>
<dbReference type="Pfam" id="PF17223">
    <property type="entry name" value="CPCFC"/>
    <property type="match status" value="3"/>
</dbReference>
<evidence type="ECO:0000313" key="4">
    <source>
        <dbReference type="RefSeq" id="XP_025412368.1"/>
    </source>
</evidence>
<feature type="domain" description="Cuticle protein CPCFC" evidence="2">
    <location>
        <begin position="132"/>
        <end position="147"/>
    </location>
</feature>
<sequence>MFAIIAIVFAVQATAVLAGARYPSGLNPALCPNYPHCDNVLLAAYAQPGANDYSGQYNNNNNDDTQHYGSGYQRHPAVGAYSHYRHQQPSVPLPYTEPGYPAGLSSSNCPNYPYCSHQVPAEALKYEAHNRYPAGVTPHNCPNYPYCY</sequence>
<evidence type="ECO:0000256" key="1">
    <source>
        <dbReference type="SAM" id="SignalP"/>
    </source>
</evidence>
<evidence type="ECO:0000313" key="3">
    <source>
        <dbReference type="Proteomes" id="UP000694846"/>
    </source>
</evidence>
<dbReference type="GO" id="GO:0042302">
    <property type="term" value="F:structural constituent of cuticle"/>
    <property type="evidence" value="ECO:0007669"/>
    <property type="project" value="InterPro"/>
</dbReference>
<feature type="chain" id="PRO_5034250347" evidence="1">
    <location>
        <begin position="19"/>
        <end position="148"/>
    </location>
</feature>
<name>A0A8B8FP91_9HEMI</name>
<protein>
    <submittedName>
        <fullName evidence="4">Cuticle protein 1</fullName>
    </submittedName>
</protein>
<feature type="domain" description="Cuticle protein CPCFC" evidence="2">
    <location>
        <begin position="22"/>
        <end position="38"/>
    </location>
</feature>
<dbReference type="InterPro" id="IPR033778">
    <property type="entry name" value="CPCFC"/>
</dbReference>
<dbReference type="OrthoDB" id="8186685at2759"/>
<keyword evidence="3" id="KW-1185">Reference proteome</keyword>
<dbReference type="GeneID" id="112684868"/>
<reference evidence="4" key="1">
    <citation type="submission" date="2025-08" db="UniProtKB">
        <authorList>
            <consortium name="RefSeq"/>
        </authorList>
    </citation>
    <scope>IDENTIFICATION</scope>
    <source>
        <tissue evidence="4">Whole body</tissue>
    </source>
</reference>
<evidence type="ECO:0000259" key="2">
    <source>
        <dbReference type="Pfam" id="PF17223"/>
    </source>
</evidence>
<proteinExistence type="predicted"/>
<feature type="domain" description="Cuticle protein CPCFC" evidence="2">
    <location>
        <begin position="100"/>
        <end position="116"/>
    </location>
</feature>
<organism evidence="3 4">
    <name type="scientific">Sipha flava</name>
    <name type="common">yellow sugarcane aphid</name>
    <dbReference type="NCBI Taxonomy" id="143950"/>
    <lineage>
        <taxon>Eukaryota</taxon>
        <taxon>Metazoa</taxon>
        <taxon>Ecdysozoa</taxon>
        <taxon>Arthropoda</taxon>
        <taxon>Hexapoda</taxon>
        <taxon>Insecta</taxon>
        <taxon>Pterygota</taxon>
        <taxon>Neoptera</taxon>
        <taxon>Paraneoptera</taxon>
        <taxon>Hemiptera</taxon>
        <taxon>Sternorrhyncha</taxon>
        <taxon>Aphidomorpha</taxon>
        <taxon>Aphidoidea</taxon>
        <taxon>Aphididae</taxon>
        <taxon>Sipha</taxon>
    </lineage>
</organism>
<dbReference type="AlphaFoldDB" id="A0A8B8FP91"/>
<gene>
    <name evidence="4" type="primary">LOC112684868</name>
</gene>
<accession>A0A8B8FP91</accession>
<keyword evidence="1" id="KW-0732">Signal</keyword>
<feature type="signal peptide" evidence="1">
    <location>
        <begin position="1"/>
        <end position="18"/>
    </location>
</feature>